<dbReference type="PANTHER" id="PTHR11804">
    <property type="entry name" value="PROTEASE M3 THIMET OLIGOPEPTIDASE-RELATED"/>
    <property type="match status" value="1"/>
</dbReference>
<dbReference type="CDD" id="cd06455">
    <property type="entry name" value="M3A_TOP"/>
    <property type="match status" value="1"/>
</dbReference>
<keyword evidence="8 9" id="KW-0482">Metalloprotease</keyword>
<comment type="cofactor">
    <cofactor evidence="9">
        <name>Zn(2+)</name>
        <dbReference type="ChEBI" id="CHEBI:29105"/>
    </cofactor>
    <text evidence="9">Binds 1 zinc ion.</text>
</comment>
<dbReference type="GO" id="GO:0006508">
    <property type="term" value="P:proteolysis"/>
    <property type="evidence" value="ECO:0007669"/>
    <property type="project" value="UniProtKB-KW"/>
</dbReference>
<dbReference type="GO" id="GO:0046872">
    <property type="term" value="F:metal ion binding"/>
    <property type="evidence" value="ECO:0007669"/>
    <property type="project" value="UniProtKB-UniRule"/>
</dbReference>
<evidence type="ECO:0000256" key="9">
    <source>
        <dbReference type="RuleBase" id="RU003435"/>
    </source>
</evidence>
<evidence type="ECO:0000256" key="1">
    <source>
        <dbReference type="ARBA" id="ARBA00004496"/>
    </source>
</evidence>
<evidence type="ECO:0000256" key="3">
    <source>
        <dbReference type="ARBA" id="ARBA00022490"/>
    </source>
</evidence>
<dbReference type="InterPro" id="IPR045090">
    <property type="entry name" value="Pept_M3A_M3B"/>
</dbReference>
<dbReference type="GO" id="GO:0006518">
    <property type="term" value="P:peptide metabolic process"/>
    <property type="evidence" value="ECO:0007669"/>
    <property type="project" value="TreeGrafter"/>
</dbReference>
<dbReference type="GO" id="GO:0004222">
    <property type="term" value="F:metalloendopeptidase activity"/>
    <property type="evidence" value="ECO:0007669"/>
    <property type="project" value="InterPro"/>
</dbReference>
<gene>
    <name evidence="11" type="ORF">CAPTEDRAFT_161403</name>
</gene>
<sequence length="724" mass="82157">MIIKSLFTSVRPLLKQCVHLHNFSPVIRIHCAVSAVTVCQLRTLHLEGRPPCSEYNMASPGNRMRFDLKAADIPKQTDQLIQSTKAIYDKVAALKPEEVTYDNVIKVLADRGVDYSTERNILDFPQHVSPDKELRDASVAADKKLSDFDVEMGMRQDVFDNLLAVEKKIGSTLEGEAKRFLERLIKHGKRDGLHLAKDVQDQIKTIKKRMSDLSIDFSKNLNEENTILELTEEELAGLPADFLKSLDKTDEGKFKVSLKYPHYFPCMKFAKNPVTRSKIETAFNSRCVKENTPILEELVELRAKKASLLGFATHADFVLDMRMAKSQKNVTEFLMDLSAKLQTLKKSELDLFLEYKKQDCEDGGYEFDGKISMSDFRYCMTRVEERKYAVDQNKLKEYFPLETVTKGLLEIYQELLSLKYEEIKGAQVWSPDVTLYNVKDKETDELMGYFYLDLFPRDGKYGHAACFPLQPSCLTSTGERQNAVAAMVANFTKATDDKPSLLTHDEVDTYFHEFGHVMHHICSKADFALFSGTAVERDFVEAPSQMLENWCWQKESLSRMSGHYKDSSPIPDDLINSLIKSRVANAGVFNLRQILLGTFDQTIHTQAKADTAKIFSDLSYEILGIRSSPGTNMSASFGHLAGGYDAQYYGYLWSEVFSHDMFRSRFLKEGIMSSKVGMDYRKCILQPGGSIDATNMLRAFLGRDPDVTHFLISKGIIVSPDSHL</sequence>
<evidence type="ECO:0000313" key="11">
    <source>
        <dbReference type="EMBL" id="ELT95506.1"/>
    </source>
</evidence>
<dbReference type="FunFam" id="1.20.1050.40:FF:000001">
    <property type="entry name" value="Thimet oligopeptidase 1"/>
    <property type="match status" value="1"/>
</dbReference>
<evidence type="ECO:0000256" key="7">
    <source>
        <dbReference type="ARBA" id="ARBA00022833"/>
    </source>
</evidence>
<proteinExistence type="inferred from homology"/>
<feature type="domain" description="Peptidase M3A/M3B catalytic" evidence="10">
    <location>
        <begin position="267"/>
        <end position="714"/>
    </location>
</feature>
<comment type="similarity">
    <text evidence="2 9">Belongs to the peptidase M3 family.</text>
</comment>
<dbReference type="FunFam" id="3.40.390.10:FF:000006">
    <property type="entry name" value="Thimet oligopeptidase 1"/>
    <property type="match status" value="1"/>
</dbReference>
<evidence type="ECO:0000256" key="8">
    <source>
        <dbReference type="ARBA" id="ARBA00023049"/>
    </source>
</evidence>
<keyword evidence="6 9" id="KW-0378">Hydrolase</keyword>
<dbReference type="InterPro" id="IPR001567">
    <property type="entry name" value="Pept_M3A_M3B_dom"/>
</dbReference>
<dbReference type="AlphaFoldDB" id="R7TVL6"/>
<keyword evidence="3" id="KW-0963">Cytoplasm</keyword>
<keyword evidence="5 9" id="KW-0479">Metal-binding</keyword>
<dbReference type="Gene3D" id="1.20.1050.40">
    <property type="entry name" value="Endopeptidase. Chain P, domain 1"/>
    <property type="match status" value="1"/>
</dbReference>
<evidence type="ECO:0000313" key="13">
    <source>
        <dbReference type="Proteomes" id="UP000014760"/>
    </source>
</evidence>
<dbReference type="SUPFAM" id="SSF55486">
    <property type="entry name" value="Metalloproteases ('zincins'), catalytic domain"/>
    <property type="match status" value="1"/>
</dbReference>
<evidence type="ECO:0000313" key="12">
    <source>
        <dbReference type="EnsemblMetazoa" id="CapteP161403"/>
    </source>
</evidence>
<dbReference type="Pfam" id="PF01432">
    <property type="entry name" value="Peptidase_M3"/>
    <property type="match status" value="1"/>
</dbReference>
<dbReference type="Gene3D" id="3.40.390.10">
    <property type="entry name" value="Collagenase (Catalytic Domain)"/>
    <property type="match status" value="1"/>
</dbReference>
<dbReference type="OrthoDB" id="534666at2759"/>
<dbReference type="HOGENOM" id="CLU_001805_2_1_1"/>
<reference evidence="12" key="3">
    <citation type="submission" date="2015-06" db="UniProtKB">
        <authorList>
            <consortium name="EnsemblMetazoa"/>
        </authorList>
    </citation>
    <scope>IDENTIFICATION</scope>
</reference>
<protein>
    <recommendedName>
        <fullName evidence="10">Peptidase M3A/M3B catalytic domain-containing protein</fullName>
    </recommendedName>
</protein>
<accession>R7TVL6</accession>
<organism evidence="11">
    <name type="scientific">Capitella teleta</name>
    <name type="common">Polychaete worm</name>
    <dbReference type="NCBI Taxonomy" id="283909"/>
    <lineage>
        <taxon>Eukaryota</taxon>
        <taxon>Metazoa</taxon>
        <taxon>Spiralia</taxon>
        <taxon>Lophotrochozoa</taxon>
        <taxon>Annelida</taxon>
        <taxon>Polychaeta</taxon>
        <taxon>Sedentaria</taxon>
        <taxon>Scolecida</taxon>
        <taxon>Capitellidae</taxon>
        <taxon>Capitella</taxon>
    </lineage>
</organism>
<dbReference type="MEROPS" id="M03.001"/>
<keyword evidence="13" id="KW-1185">Reference proteome</keyword>
<evidence type="ECO:0000256" key="2">
    <source>
        <dbReference type="ARBA" id="ARBA00006040"/>
    </source>
</evidence>
<dbReference type="OMA" id="KNFQSAM"/>
<reference evidence="11 13" key="2">
    <citation type="journal article" date="2013" name="Nature">
        <title>Insights into bilaterian evolution from three spiralian genomes.</title>
        <authorList>
            <person name="Simakov O."/>
            <person name="Marletaz F."/>
            <person name="Cho S.J."/>
            <person name="Edsinger-Gonzales E."/>
            <person name="Havlak P."/>
            <person name="Hellsten U."/>
            <person name="Kuo D.H."/>
            <person name="Larsson T."/>
            <person name="Lv J."/>
            <person name="Arendt D."/>
            <person name="Savage R."/>
            <person name="Osoegawa K."/>
            <person name="de Jong P."/>
            <person name="Grimwood J."/>
            <person name="Chapman J.A."/>
            <person name="Shapiro H."/>
            <person name="Aerts A."/>
            <person name="Otillar R.P."/>
            <person name="Terry A.Y."/>
            <person name="Boore J.L."/>
            <person name="Grigoriev I.V."/>
            <person name="Lindberg D.R."/>
            <person name="Seaver E.C."/>
            <person name="Weisblat D.A."/>
            <person name="Putnam N.H."/>
            <person name="Rokhsar D.S."/>
        </authorList>
    </citation>
    <scope>NUCLEOTIDE SEQUENCE</scope>
    <source>
        <strain evidence="11 13">I ESC-2004</strain>
    </source>
</reference>
<evidence type="ECO:0000256" key="5">
    <source>
        <dbReference type="ARBA" id="ARBA00022723"/>
    </source>
</evidence>
<dbReference type="Gene3D" id="1.10.1370.10">
    <property type="entry name" value="Neurolysin, domain 3"/>
    <property type="match status" value="1"/>
</dbReference>
<reference evidence="13" key="1">
    <citation type="submission" date="2012-12" db="EMBL/GenBank/DDBJ databases">
        <authorList>
            <person name="Hellsten U."/>
            <person name="Grimwood J."/>
            <person name="Chapman J.A."/>
            <person name="Shapiro H."/>
            <person name="Aerts A."/>
            <person name="Otillar R.P."/>
            <person name="Terry A.Y."/>
            <person name="Boore J.L."/>
            <person name="Simakov O."/>
            <person name="Marletaz F."/>
            <person name="Cho S.-J."/>
            <person name="Edsinger-Gonzales E."/>
            <person name="Havlak P."/>
            <person name="Kuo D.-H."/>
            <person name="Larsson T."/>
            <person name="Lv J."/>
            <person name="Arendt D."/>
            <person name="Savage R."/>
            <person name="Osoegawa K."/>
            <person name="de Jong P."/>
            <person name="Lindberg D.R."/>
            <person name="Seaver E.C."/>
            <person name="Weisblat D.A."/>
            <person name="Putnam N.H."/>
            <person name="Grigoriev I.V."/>
            <person name="Rokhsar D.S."/>
        </authorList>
    </citation>
    <scope>NUCLEOTIDE SEQUENCE</scope>
    <source>
        <strain evidence="13">I ESC-2004</strain>
    </source>
</reference>
<dbReference type="InterPro" id="IPR024080">
    <property type="entry name" value="Neurolysin/TOP_N"/>
</dbReference>
<evidence type="ECO:0000256" key="4">
    <source>
        <dbReference type="ARBA" id="ARBA00022670"/>
    </source>
</evidence>
<evidence type="ECO:0000259" key="10">
    <source>
        <dbReference type="Pfam" id="PF01432"/>
    </source>
</evidence>
<dbReference type="InterPro" id="IPR024077">
    <property type="entry name" value="Neurolysin/TOP_dom2"/>
</dbReference>
<dbReference type="STRING" id="283909.R7TVL6"/>
<dbReference type="PANTHER" id="PTHR11804:SF84">
    <property type="entry name" value="SACCHAROLYSIN"/>
    <property type="match status" value="1"/>
</dbReference>
<keyword evidence="7 9" id="KW-0862">Zinc</keyword>
<dbReference type="EnsemblMetazoa" id="CapteT161403">
    <property type="protein sequence ID" value="CapteP161403"/>
    <property type="gene ID" value="CapteG161403"/>
</dbReference>
<evidence type="ECO:0000256" key="6">
    <source>
        <dbReference type="ARBA" id="ARBA00022801"/>
    </source>
</evidence>
<name>R7TVL6_CAPTE</name>
<dbReference type="Proteomes" id="UP000014760">
    <property type="component" value="Unassembled WGS sequence"/>
</dbReference>
<dbReference type="EMBL" id="KB309107">
    <property type="protein sequence ID" value="ELT95506.1"/>
    <property type="molecule type" value="Genomic_DNA"/>
</dbReference>
<dbReference type="FunCoup" id="R7TVL6">
    <property type="interactions" value="470"/>
</dbReference>
<dbReference type="GO" id="GO:0005758">
    <property type="term" value="C:mitochondrial intermembrane space"/>
    <property type="evidence" value="ECO:0007669"/>
    <property type="project" value="TreeGrafter"/>
</dbReference>
<comment type="subcellular location">
    <subcellularLocation>
        <location evidence="1">Cytoplasm</location>
    </subcellularLocation>
</comment>
<keyword evidence="4 9" id="KW-0645">Protease</keyword>
<dbReference type="EMBL" id="AMQN01011799">
    <property type="status" value="NOT_ANNOTATED_CDS"/>
    <property type="molecule type" value="Genomic_DNA"/>
</dbReference>
<dbReference type="InterPro" id="IPR024079">
    <property type="entry name" value="MetalloPept_cat_dom_sf"/>
</dbReference>